<name>A0A6P7FZV1_DIAVI</name>
<dbReference type="RefSeq" id="XP_028142154.1">
    <property type="nucleotide sequence ID" value="XM_028286353.1"/>
</dbReference>
<feature type="region of interest" description="Disordered" evidence="1">
    <location>
        <begin position="1"/>
        <end position="27"/>
    </location>
</feature>
<dbReference type="PANTHER" id="PTHR45823:SF1">
    <property type="entry name" value="T-SNARE COILED-COIL HOMOLOGY DOMAIN-CONTAINING PROTEIN"/>
    <property type="match status" value="1"/>
</dbReference>
<sequence length="152" mass="17723">MRRQEEEQKEERRRQEEEQKEERRRQAEIDTMNSLSQIHENFQVRVTNIESEQTALPSFIVDPDTIRSSKILKPPTFDGQITWETYCFQFEAAARANGWNENKMAAFLVVSLRGQAATVLQFLPQGAPSYTSLVQALEARYSQQHLKQVFQS</sequence>
<organism evidence="2">
    <name type="scientific">Diabrotica virgifera virgifera</name>
    <name type="common">western corn rootworm</name>
    <dbReference type="NCBI Taxonomy" id="50390"/>
    <lineage>
        <taxon>Eukaryota</taxon>
        <taxon>Metazoa</taxon>
        <taxon>Ecdysozoa</taxon>
        <taxon>Arthropoda</taxon>
        <taxon>Hexapoda</taxon>
        <taxon>Insecta</taxon>
        <taxon>Pterygota</taxon>
        <taxon>Neoptera</taxon>
        <taxon>Endopterygota</taxon>
        <taxon>Coleoptera</taxon>
        <taxon>Polyphaga</taxon>
        <taxon>Cucujiformia</taxon>
        <taxon>Chrysomeloidea</taxon>
        <taxon>Chrysomelidae</taxon>
        <taxon>Galerucinae</taxon>
        <taxon>Diabroticina</taxon>
        <taxon>Diabroticites</taxon>
        <taxon>Diabrotica</taxon>
    </lineage>
</organism>
<gene>
    <name evidence="2" type="primary">LOC114336044</name>
</gene>
<dbReference type="InParanoid" id="A0A6P7FZV1"/>
<proteinExistence type="predicted"/>
<dbReference type="AlphaFoldDB" id="A0A6P7FZV1"/>
<reference evidence="2" key="1">
    <citation type="submission" date="2025-08" db="UniProtKB">
        <authorList>
            <consortium name="RefSeq"/>
        </authorList>
    </citation>
    <scope>IDENTIFICATION</scope>
    <source>
        <tissue evidence="2">Whole insect</tissue>
    </source>
</reference>
<dbReference type="PANTHER" id="PTHR45823">
    <property type="entry name" value="T-SNARE COILED-COIL HOMOLOGY DOMAIN-CONTAINING PROTEIN"/>
    <property type="match status" value="1"/>
</dbReference>
<evidence type="ECO:0000313" key="2">
    <source>
        <dbReference type="RefSeq" id="XP_028142154.1"/>
    </source>
</evidence>
<protein>
    <submittedName>
        <fullName evidence="2">Uncharacterized protein LOC114336044</fullName>
    </submittedName>
</protein>
<evidence type="ECO:0000256" key="1">
    <source>
        <dbReference type="SAM" id="MobiDB-lite"/>
    </source>
</evidence>
<accession>A0A6P7FZV1</accession>